<dbReference type="InterPro" id="IPR036390">
    <property type="entry name" value="WH_DNA-bd_sf"/>
</dbReference>
<dbReference type="PANTHER" id="PTHR30537">
    <property type="entry name" value="HTH-TYPE TRANSCRIPTIONAL REGULATOR"/>
    <property type="match status" value="1"/>
</dbReference>
<dbReference type="RefSeq" id="WP_422918040.1">
    <property type="nucleotide sequence ID" value="NZ_JAMZEJ010000001.1"/>
</dbReference>
<accession>A0ABT1VUD3</accession>
<organism evidence="6 7">
    <name type="scientific">Rhizosaccharibacter radicis</name>
    <dbReference type="NCBI Taxonomy" id="2782605"/>
    <lineage>
        <taxon>Bacteria</taxon>
        <taxon>Pseudomonadati</taxon>
        <taxon>Pseudomonadota</taxon>
        <taxon>Alphaproteobacteria</taxon>
        <taxon>Acetobacterales</taxon>
        <taxon>Acetobacteraceae</taxon>
        <taxon>Rhizosaccharibacter</taxon>
    </lineage>
</organism>
<dbReference type="Pfam" id="PF00126">
    <property type="entry name" value="HTH_1"/>
    <property type="match status" value="1"/>
</dbReference>
<evidence type="ECO:0000256" key="3">
    <source>
        <dbReference type="ARBA" id="ARBA00023125"/>
    </source>
</evidence>
<dbReference type="InterPro" id="IPR000847">
    <property type="entry name" value="LysR_HTH_N"/>
</dbReference>
<dbReference type="SUPFAM" id="SSF46785">
    <property type="entry name" value="Winged helix' DNA-binding domain"/>
    <property type="match status" value="1"/>
</dbReference>
<keyword evidence="4" id="KW-0804">Transcription</keyword>
<dbReference type="Proteomes" id="UP001524547">
    <property type="component" value="Unassembled WGS sequence"/>
</dbReference>
<evidence type="ECO:0000313" key="6">
    <source>
        <dbReference type="EMBL" id="MCQ8239293.1"/>
    </source>
</evidence>
<evidence type="ECO:0000256" key="2">
    <source>
        <dbReference type="ARBA" id="ARBA00023015"/>
    </source>
</evidence>
<dbReference type="Gene3D" id="1.10.10.10">
    <property type="entry name" value="Winged helix-like DNA-binding domain superfamily/Winged helix DNA-binding domain"/>
    <property type="match status" value="1"/>
</dbReference>
<evidence type="ECO:0000256" key="1">
    <source>
        <dbReference type="ARBA" id="ARBA00009437"/>
    </source>
</evidence>
<dbReference type="PROSITE" id="PS50931">
    <property type="entry name" value="HTH_LYSR"/>
    <property type="match status" value="1"/>
</dbReference>
<dbReference type="InterPro" id="IPR005119">
    <property type="entry name" value="LysR_subst-bd"/>
</dbReference>
<comment type="similarity">
    <text evidence="1">Belongs to the LysR transcriptional regulatory family.</text>
</comment>
<keyword evidence="7" id="KW-1185">Reference proteome</keyword>
<evidence type="ECO:0000259" key="5">
    <source>
        <dbReference type="PROSITE" id="PS50931"/>
    </source>
</evidence>
<dbReference type="Pfam" id="PF03466">
    <property type="entry name" value="LysR_substrate"/>
    <property type="match status" value="1"/>
</dbReference>
<gene>
    <name evidence="6" type="ORF">NFI88_00375</name>
</gene>
<name>A0ABT1VUD3_9PROT</name>
<comment type="caution">
    <text evidence="6">The sequence shown here is derived from an EMBL/GenBank/DDBJ whole genome shotgun (WGS) entry which is preliminary data.</text>
</comment>
<proteinExistence type="inferred from homology"/>
<sequence>MPANAAREDAVHGMDWSHLQFFAEVARTGTLSEAARRLRADHATVGRRIDALEQQLGVKLFERQPRGYGLTRHGERLLAVADAMAREAARADEAFGGAGGPGLRGVVRLSTLEGFGNFFLVPRLEPLIGANPALEIEWLTIQQIVALSRREADIAVTLLPPPSGRYQSERLTDYRLMVYGARRYLDAHAPIRGVEDLRHHRFSGYIDDLVFTRGLDYLDELAGGTIRATLQNSSLAAQLSATLAGLCLCVLPLYVAASHPDLVPVLPDRLFLTRTYWMTVAGGVADTARIRHVRDFIRDTVSAHRPLFTG</sequence>
<dbReference type="SUPFAM" id="SSF53850">
    <property type="entry name" value="Periplasmic binding protein-like II"/>
    <property type="match status" value="1"/>
</dbReference>
<dbReference type="Gene3D" id="3.40.190.290">
    <property type="match status" value="1"/>
</dbReference>
<dbReference type="EMBL" id="JAMZEJ010000001">
    <property type="protein sequence ID" value="MCQ8239293.1"/>
    <property type="molecule type" value="Genomic_DNA"/>
</dbReference>
<dbReference type="PANTHER" id="PTHR30537:SF3">
    <property type="entry name" value="TRANSCRIPTIONAL REGULATORY PROTEIN"/>
    <property type="match status" value="1"/>
</dbReference>
<protein>
    <submittedName>
        <fullName evidence="6">LysR family transcriptional regulator</fullName>
    </submittedName>
</protein>
<dbReference type="InterPro" id="IPR058163">
    <property type="entry name" value="LysR-type_TF_proteobact-type"/>
</dbReference>
<keyword evidence="2" id="KW-0805">Transcription regulation</keyword>
<evidence type="ECO:0000256" key="4">
    <source>
        <dbReference type="ARBA" id="ARBA00023163"/>
    </source>
</evidence>
<evidence type="ECO:0000313" key="7">
    <source>
        <dbReference type="Proteomes" id="UP001524547"/>
    </source>
</evidence>
<reference evidence="6 7" key="1">
    <citation type="submission" date="2022-06" db="EMBL/GenBank/DDBJ databases">
        <title>Rhizosaccharibacter gen. nov. sp. nov. KSS12, endophytic bacteria isolated from sugarcane.</title>
        <authorList>
            <person name="Pitiwittayakul N."/>
        </authorList>
    </citation>
    <scope>NUCLEOTIDE SEQUENCE [LARGE SCALE GENOMIC DNA]</scope>
    <source>
        <strain evidence="6 7">KSS12</strain>
    </source>
</reference>
<dbReference type="InterPro" id="IPR036388">
    <property type="entry name" value="WH-like_DNA-bd_sf"/>
</dbReference>
<keyword evidence="3" id="KW-0238">DNA-binding</keyword>
<feature type="domain" description="HTH lysR-type" evidence="5">
    <location>
        <begin position="14"/>
        <end position="71"/>
    </location>
</feature>